<dbReference type="SUPFAM" id="SSF48452">
    <property type="entry name" value="TPR-like"/>
    <property type="match status" value="1"/>
</dbReference>
<evidence type="ECO:0000256" key="1">
    <source>
        <dbReference type="SAM" id="SignalP"/>
    </source>
</evidence>
<dbReference type="EMBL" id="VUAZ01000003">
    <property type="protein sequence ID" value="MPR00769.1"/>
    <property type="molecule type" value="Genomic_DNA"/>
</dbReference>
<keyword evidence="3" id="KW-1185">Reference proteome</keyword>
<protein>
    <submittedName>
        <fullName evidence="2">Tetratricopeptide repeat protein</fullName>
    </submittedName>
</protein>
<dbReference type="Proteomes" id="UP000326112">
    <property type="component" value="Unassembled WGS sequence"/>
</dbReference>
<gene>
    <name evidence="2" type="ORF">F0169_01000</name>
</gene>
<dbReference type="Gene3D" id="1.25.40.10">
    <property type="entry name" value="Tetratricopeptide repeat domain"/>
    <property type="match status" value="1"/>
</dbReference>
<keyword evidence="1" id="KW-0732">Signal</keyword>
<reference evidence="2 3" key="1">
    <citation type="journal article" date="2020" name="Int. J. Syst. Evol. Microbiol.">
        <title>Pseudomonas kitaguniensis sp. nov., a pathogen causing bacterial rot of Welsh onion in Japan.</title>
        <authorList>
            <person name="Sawada H."/>
            <person name="Fujikawa T."/>
            <person name="Nishiwaki Y."/>
            <person name="Horita H."/>
        </authorList>
    </citation>
    <scope>NUCLEOTIDE SEQUENCE [LARGE SCALE GENOMIC DNA]</scope>
    <source>
        <strain evidence="2 3">MAFF 212408</strain>
    </source>
</reference>
<reference evidence="2 3" key="2">
    <citation type="journal article" date="2023" name="Plant Pathol.">
        <title>Dismantling and reorganizing Pseudomonas marginalis sensu#lato.</title>
        <authorList>
            <person name="Sawada H."/>
            <person name="Fujikawa T."/>
            <person name="Satou M."/>
        </authorList>
    </citation>
    <scope>NUCLEOTIDE SEQUENCE [LARGE SCALE GENOMIC DNA]</scope>
    <source>
        <strain evidence="2 3">MAFF 212408</strain>
    </source>
</reference>
<comment type="caution">
    <text evidence="2">The sequence shown here is derived from an EMBL/GenBank/DDBJ whole genome shotgun (WGS) entry which is preliminary data.</text>
</comment>
<name>A0A5N7KFD0_9PSED</name>
<feature type="signal peptide" evidence="1">
    <location>
        <begin position="1"/>
        <end position="24"/>
    </location>
</feature>
<feature type="chain" id="PRO_5046725400" evidence="1">
    <location>
        <begin position="25"/>
        <end position="282"/>
    </location>
</feature>
<organism evidence="2 3">
    <name type="scientific">Pseudomonas kitaguniensis</name>
    <dbReference type="NCBI Taxonomy" id="2607908"/>
    <lineage>
        <taxon>Bacteria</taxon>
        <taxon>Pseudomonadati</taxon>
        <taxon>Pseudomonadota</taxon>
        <taxon>Gammaproteobacteria</taxon>
        <taxon>Pseudomonadales</taxon>
        <taxon>Pseudomonadaceae</taxon>
        <taxon>Pseudomonas</taxon>
    </lineage>
</organism>
<dbReference type="RefSeq" id="WP_152745177.1">
    <property type="nucleotide sequence ID" value="NZ_VUAZ01000003.1"/>
</dbReference>
<sequence>MKSSKIFGFKYAVVLSCFSSMVFADGLDLVGANGAKLKFSGWRAESSVWQQVSYENSNTRFSIYDPFLSNDIGVGAGISSDALAPDRSLVVLQRSVFGVLNDGEQISTTEKNYCDMISLQSGCVLLTLPAQFCSGSWKVGEWITDAGEIVKPELEIISPQDLVKAVIDIADKTSRKEAIKSEMFMGAQSYMACFPQKQNISALNDIGFYLANEGEHVIAMRIYKKLLDIAPSRIPLKLNTADSLWALGKRNEAKLYYAEYRDAMMQNGNRAKIPKRVESRAE</sequence>
<accession>A0A5N7KFD0</accession>
<evidence type="ECO:0000313" key="3">
    <source>
        <dbReference type="Proteomes" id="UP000326112"/>
    </source>
</evidence>
<proteinExistence type="predicted"/>
<dbReference type="InterPro" id="IPR011990">
    <property type="entry name" value="TPR-like_helical_dom_sf"/>
</dbReference>
<evidence type="ECO:0000313" key="2">
    <source>
        <dbReference type="EMBL" id="MPR00769.1"/>
    </source>
</evidence>